<feature type="compositionally biased region" description="Low complexity" evidence="1">
    <location>
        <begin position="1"/>
        <end position="19"/>
    </location>
</feature>
<dbReference type="EMBL" id="BMGC01000033">
    <property type="protein sequence ID" value="GGB42953.1"/>
    <property type="molecule type" value="Genomic_DNA"/>
</dbReference>
<accession>A0A916TF38</accession>
<reference evidence="2" key="2">
    <citation type="submission" date="2020-09" db="EMBL/GenBank/DDBJ databases">
        <authorList>
            <person name="Sun Q."/>
            <person name="Zhou Y."/>
        </authorList>
    </citation>
    <scope>NUCLEOTIDE SEQUENCE</scope>
    <source>
        <strain evidence="2">CGMCC 1.12827</strain>
    </source>
</reference>
<evidence type="ECO:0000313" key="2">
    <source>
        <dbReference type="EMBL" id="GGB42953.1"/>
    </source>
</evidence>
<evidence type="ECO:0000256" key="1">
    <source>
        <dbReference type="SAM" id="MobiDB-lite"/>
    </source>
</evidence>
<name>A0A916TF38_9ACTN</name>
<comment type="caution">
    <text evidence="2">The sequence shown here is derived from an EMBL/GenBank/DDBJ whole genome shotgun (WGS) entry which is preliminary data.</text>
</comment>
<keyword evidence="3" id="KW-1185">Reference proteome</keyword>
<sequence>MNWNHSTSTSEKMSTSEKASGQERTGRGRTVALATAATAVAVVAAATGGVGAASAADGNTSSYVNTLTKGFCVGHIDAGVGHYPGQVALFVSGNL</sequence>
<proteinExistence type="predicted"/>
<dbReference type="Proteomes" id="UP000621454">
    <property type="component" value="Unassembled WGS sequence"/>
</dbReference>
<dbReference type="AlphaFoldDB" id="A0A916TF38"/>
<gene>
    <name evidence="2" type="ORF">GCM10011489_33060</name>
</gene>
<reference evidence="2" key="1">
    <citation type="journal article" date="2014" name="Int. J. Syst. Evol. Microbiol.">
        <title>Complete genome sequence of Corynebacterium casei LMG S-19264T (=DSM 44701T), isolated from a smear-ripened cheese.</title>
        <authorList>
            <consortium name="US DOE Joint Genome Institute (JGI-PGF)"/>
            <person name="Walter F."/>
            <person name="Albersmeier A."/>
            <person name="Kalinowski J."/>
            <person name="Ruckert C."/>
        </authorList>
    </citation>
    <scope>NUCLEOTIDE SEQUENCE</scope>
    <source>
        <strain evidence="2">CGMCC 1.12827</strain>
    </source>
</reference>
<evidence type="ECO:0000313" key="3">
    <source>
        <dbReference type="Proteomes" id="UP000621454"/>
    </source>
</evidence>
<organism evidence="2 3">
    <name type="scientific">Gordonia jinhuaensis</name>
    <dbReference type="NCBI Taxonomy" id="1517702"/>
    <lineage>
        <taxon>Bacteria</taxon>
        <taxon>Bacillati</taxon>
        <taxon>Actinomycetota</taxon>
        <taxon>Actinomycetes</taxon>
        <taxon>Mycobacteriales</taxon>
        <taxon>Gordoniaceae</taxon>
        <taxon>Gordonia</taxon>
    </lineage>
</organism>
<protein>
    <submittedName>
        <fullName evidence="2">Uncharacterized protein</fullName>
    </submittedName>
</protein>
<feature type="region of interest" description="Disordered" evidence="1">
    <location>
        <begin position="1"/>
        <end position="27"/>
    </location>
</feature>